<dbReference type="InterPro" id="IPR017911">
    <property type="entry name" value="MacB-like_ATP-bd"/>
</dbReference>
<comment type="caution">
    <text evidence="7">The sequence shown here is derived from an EMBL/GenBank/DDBJ whole genome shotgun (WGS) entry which is preliminary data.</text>
</comment>
<dbReference type="InterPro" id="IPR003593">
    <property type="entry name" value="AAA+_ATPase"/>
</dbReference>
<dbReference type="GO" id="GO:0006865">
    <property type="term" value="P:amino acid transport"/>
    <property type="evidence" value="ECO:0007669"/>
    <property type="project" value="UniProtKB-KW"/>
</dbReference>
<reference evidence="7 8" key="1">
    <citation type="submission" date="2017-03" db="EMBL/GenBank/DDBJ databases">
        <title>Phylogenomics and comparative genomics of Lactobacillus salivarius, a mammalian gut commensal.</title>
        <authorList>
            <person name="Harris H.M."/>
        </authorList>
    </citation>
    <scope>NUCLEOTIDE SEQUENCE [LARGE SCALE GENOMIC DNA]</scope>
    <source>
        <strain evidence="7 8">AH4231</strain>
    </source>
</reference>
<dbReference type="PANTHER" id="PTHR42798:SF2">
    <property type="entry name" value="ABC TRANSPORTER ATP-BINDING PROTEIN MG467-RELATED"/>
    <property type="match status" value="1"/>
</dbReference>
<dbReference type="Pfam" id="PF00005">
    <property type="entry name" value="ABC_tran"/>
    <property type="match status" value="1"/>
</dbReference>
<dbReference type="Proteomes" id="UP000192353">
    <property type="component" value="Unassembled WGS sequence"/>
</dbReference>
<dbReference type="FunFam" id="3.40.50.300:FF:000032">
    <property type="entry name" value="Export ABC transporter ATP-binding protein"/>
    <property type="match status" value="1"/>
</dbReference>
<dbReference type="GO" id="GO:0098796">
    <property type="term" value="C:membrane protein complex"/>
    <property type="evidence" value="ECO:0007669"/>
    <property type="project" value="UniProtKB-ARBA"/>
</dbReference>
<organism evidence="7 8">
    <name type="scientific">Ligilactobacillus salivarius</name>
    <dbReference type="NCBI Taxonomy" id="1624"/>
    <lineage>
        <taxon>Bacteria</taxon>
        <taxon>Bacillati</taxon>
        <taxon>Bacillota</taxon>
        <taxon>Bacilli</taxon>
        <taxon>Lactobacillales</taxon>
        <taxon>Lactobacillaceae</taxon>
        <taxon>Ligilactobacillus</taxon>
    </lineage>
</organism>
<dbReference type="PROSITE" id="PS50893">
    <property type="entry name" value="ABC_TRANSPORTER_2"/>
    <property type="match status" value="1"/>
</dbReference>
<name>A0A1V9TNP7_9LACO</name>
<dbReference type="GO" id="GO:0016887">
    <property type="term" value="F:ATP hydrolysis activity"/>
    <property type="evidence" value="ECO:0007669"/>
    <property type="project" value="InterPro"/>
</dbReference>
<evidence type="ECO:0000259" key="6">
    <source>
        <dbReference type="PROSITE" id="PS50893"/>
    </source>
</evidence>
<dbReference type="AlphaFoldDB" id="A0A1V9TNP7"/>
<dbReference type="InterPro" id="IPR017871">
    <property type="entry name" value="ABC_transporter-like_CS"/>
</dbReference>
<evidence type="ECO:0000256" key="4">
    <source>
        <dbReference type="ARBA" id="ARBA00022840"/>
    </source>
</evidence>
<evidence type="ECO:0000256" key="1">
    <source>
        <dbReference type="ARBA" id="ARBA00005417"/>
    </source>
</evidence>
<dbReference type="Gene3D" id="3.40.50.300">
    <property type="entry name" value="P-loop containing nucleotide triphosphate hydrolases"/>
    <property type="match status" value="1"/>
</dbReference>
<dbReference type="SUPFAM" id="SSF52540">
    <property type="entry name" value="P-loop containing nucleoside triphosphate hydrolases"/>
    <property type="match status" value="1"/>
</dbReference>
<feature type="domain" description="ABC transporter" evidence="6">
    <location>
        <begin position="4"/>
        <end position="231"/>
    </location>
</feature>
<dbReference type="SMART" id="SM00382">
    <property type="entry name" value="AAA"/>
    <property type="match status" value="1"/>
</dbReference>
<protein>
    <submittedName>
        <fullName evidence="7">Macrolide ABC transporter ATP-binding protein</fullName>
    </submittedName>
</protein>
<accession>A0A1V9TNP7</accession>
<sequence>MSYIEVEENTKIYHMGDSTVYANKDISFKIDKGELVIILGSSGAGKSTLLNILGGMDTNTTGNVIIDGNNIAQYTKRQLTSYRRTDIGFVFQFYNLVPSLTAKENVELASQIVDNALDAQEALESVGLKKRMNNFPAQLSGGEQQRVAIARAIAKKPKLLLCDEPTGALDYKTGKQVLKILQDMSVKNGTTVIIVTHNSALAPIGNKVIKIHDGGVQKIKTNLAPADVSTIEW</sequence>
<keyword evidence="4 7" id="KW-0067">ATP-binding</keyword>
<proteinExistence type="inferred from homology"/>
<evidence type="ECO:0000256" key="2">
    <source>
        <dbReference type="ARBA" id="ARBA00022448"/>
    </source>
</evidence>
<keyword evidence="3" id="KW-0547">Nucleotide-binding</keyword>
<evidence type="ECO:0000256" key="3">
    <source>
        <dbReference type="ARBA" id="ARBA00022741"/>
    </source>
</evidence>
<keyword evidence="5" id="KW-0029">Amino-acid transport</keyword>
<dbReference type="RefSeq" id="WP_003703885.1">
    <property type="nucleotide sequence ID" value="NZ_JUQA01000022.1"/>
</dbReference>
<evidence type="ECO:0000313" key="7">
    <source>
        <dbReference type="EMBL" id="OQR24685.1"/>
    </source>
</evidence>
<dbReference type="PANTHER" id="PTHR42798">
    <property type="entry name" value="LIPOPROTEIN-RELEASING SYSTEM ATP-BINDING PROTEIN LOLD"/>
    <property type="match status" value="1"/>
</dbReference>
<dbReference type="InterPro" id="IPR027417">
    <property type="entry name" value="P-loop_NTPase"/>
</dbReference>
<dbReference type="GO" id="GO:0022857">
    <property type="term" value="F:transmembrane transporter activity"/>
    <property type="evidence" value="ECO:0007669"/>
    <property type="project" value="UniProtKB-ARBA"/>
</dbReference>
<evidence type="ECO:0000256" key="5">
    <source>
        <dbReference type="ARBA" id="ARBA00022970"/>
    </source>
</evidence>
<dbReference type="CDD" id="cd03255">
    <property type="entry name" value="ABC_MJ0796_LolCDE_FtsE"/>
    <property type="match status" value="1"/>
</dbReference>
<evidence type="ECO:0000313" key="8">
    <source>
        <dbReference type="Proteomes" id="UP000192353"/>
    </source>
</evidence>
<dbReference type="GO" id="GO:0005524">
    <property type="term" value="F:ATP binding"/>
    <property type="evidence" value="ECO:0007669"/>
    <property type="project" value="UniProtKB-KW"/>
</dbReference>
<keyword evidence="2" id="KW-0813">Transport</keyword>
<comment type="similarity">
    <text evidence="1">Belongs to the ABC transporter superfamily.</text>
</comment>
<dbReference type="EMBL" id="NBEY01000059">
    <property type="protein sequence ID" value="OQR24685.1"/>
    <property type="molecule type" value="Genomic_DNA"/>
</dbReference>
<dbReference type="PROSITE" id="PS00211">
    <property type="entry name" value="ABC_TRANSPORTER_1"/>
    <property type="match status" value="1"/>
</dbReference>
<dbReference type="InterPro" id="IPR003439">
    <property type="entry name" value="ABC_transporter-like_ATP-bd"/>
</dbReference>
<gene>
    <name evidence="7" type="ORF">B6U37_08700</name>
</gene>